<feature type="region of interest" description="Disordered" evidence="1">
    <location>
        <begin position="103"/>
        <end position="131"/>
    </location>
</feature>
<evidence type="ECO:0000259" key="2">
    <source>
        <dbReference type="PROSITE" id="PS51029"/>
    </source>
</evidence>
<reference evidence="3" key="1">
    <citation type="journal article" date="2018" name="PLoS Negl. Trop. Dis.">
        <title>Sialome diversity of ticks revealed by RNAseq of single tick salivary glands.</title>
        <authorList>
            <person name="Perner J."/>
            <person name="Kropackova S."/>
            <person name="Kopacek P."/>
            <person name="Ribeiro J.M."/>
        </authorList>
    </citation>
    <scope>NUCLEOTIDE SEQUENCE</scope>
    <source>
        <strain evidence="3">Siblings of single egg batch collected in Ceske Budejovice</strain>
        <tissue evidence="3">Salivary glands</tissue>
    </source>
</reference>
<feature type="non-terminal residue" evidence="3">
    <location>
        <position position="1"/>
    </location>
</feature>
<sequence>LIQLVQRYPWLYDRHRSDHKDQQKRKNSWEDIAQAMEIADPSLCKLRWEYIRDQYMKEAAKVAASERSGCGTSDVFKPKWAYFESCRFLTGNSIVSRRLSCATPSQSQSSTQPEGTSVASSLPSGDITDAVEPGTVTASVDLSPSLCRSAAFLAAQQEERAGPPPSPPSPDVQEMPQETPGHQAPSQRASRTPGTRAGKRRQSADEGNTPVEQVLRAAAANLRFSDCPPEHTDEIAQSLSHLRLYMQQMSIDRRLSYIRQITDLAHEAVLAERREKGNENGTGATREGEGRQGERAEMERQWRDEREEQRREQWEREWRQEWEEEEHDPTCIDL</sequence>
<feature type="compositionally biased region" description="Low complexity" evidence="1">
    <location>
        <begin position="103"/>
        <end position="113"/>
    </location>
</feature>
<dbReference type="GO" id="GO:0005667">
    <property type="term" value="C:transcription regulator complex"/>
    <property type="evidence" value="ECO:0007669"/>
    <property type="project" value="TreeGrafter"/>
</dbReference>
<dbReference type="Pfam" id="PF10545">
    <property type="entry name" value="MADF_DNA_bdg"/>
    <property type="match status" value="1"/>
</dbReference>
<dbReference type="EMBL" id="GEGO01007358">
    <property type="protein sequence ID" value="JAR88046.1"/>
    <property type="molecule type" value="Transcribed_RNA"/>
</dbReference>
<feature type="region of interest" description="Disordered" evidence="1">
    <location>
        <begin position="156"/>
        <end position="211"/>
    </location>
</feature>
<dbReference type="AlphaFoldDB" id="A0A147BB93"/>
<dbReference type="InterPro" id="IPR039353">
    <property type="entry name" value="TF_Adf1"/>
</dbReference>
<feature type="compositionally biased region" description="Polar residues" evidence="1">
    <location>
        <begin position="184"/>
        <end position="193"/>
    </location>
</feature>
<dbReference type="SMART" id="SM00595">
    <property type="entry name" value="MADF"/>
    <property type="match status" value="1"/>
</dbReference>
<feature type="domain" description="MADF" evidence="2">
    <location>
        <begin position="1"/>
        <end position="94"/>
    </location>
</feature>
<name>A0A147BB93_IXORI</name>
<evidence type="ECO:0000313" key="3">
    <source>
        <dbReference type="EMBL" id="JAR88046.1"/>
    </source>
</evidence>
<organism evidence="3">
    <name type="scientific">Ixodes ricinus</name>
    <name type="common">Common tick</name>
    <name type="synonym">Acarus ricinus</name>
    <dbReference type="NCBI Taxonomy" id="34613"/>
    <lineage>
        <taxon>Eukaryota</taxon>
        <taxon>Metazoa</taxon>
        <taxon>Ecdysozoa</taxon>
        <taxon>Arthropoda</taxon>
        <taxon>Chelicerata</taxon>
        <taxon>Arachnida</taxon>
        <taxon>Acari</taxon>
        <taxon>Parasitiformes</taxon>
        <taxon>Ixodida</taxon>
        <taxon>Ixodoidea</taxon>
        <taxon>Ixodidae</taxon>
        <taxon>Ixodinae</taxon>
        <taxon>Ixodes</taxon>
    </lineage>
</organism>
<feature type="compositionally biased region" description="Basic and acidic residues" evidence="1">
    <location>
        <begin position="286"/>
        <end position="321"/>
    </location>
</feature>
<dbReference type="PANTHER" id="PTHR12243">
    <property type="entry name" value="MADF DOMAIN TRANSCRIPTION FACTOR"/>
    <property type="match status" value="1"/>
</dbReference>
<dbReference type="PANTHER" id="PTHR12243:SF67">
    <property type="entry name" value="COREPRESSOR OF PANGOLIN, ISOFORM A-RELATED"/>
    <property type="match status" value="1"/>
</dbReference>
<proteinExistence type="predicted"/>
<protein>
    <submittedName>
        <fullName evidence="3">Putative alcohol dehydrogenase transcription factor myb/sant-like protein</fullName>
    </submittedName>
</protein>
<dbReference type="PROSITE" id="PS51029">
    <property type="entry name" value="MADF"/>
    <property type="match status" value="1"/>
</dbReference>
<feature type="region of interest" description="Disordered" evidence="1">
    <location>
        <begin position="274"/>
        <end position="334"/>
    </location>
</feature>
<dbReference type="GO" id="GO:0005634">
    <property type="term" value="C:nucleus"/>
    <property type="evidence" value="ECO:0007669"/>
    <property type="project" value="TreeGrafter"/>
</dbReference>
<evidence type="ECO:0000256" key="1">
    <source>
        <dbReference type="SAM" id="MobiDB-lite"/>
    </source>
</evidence>
<feature type="compositionally biased region" description="Polar residues" evidence="1">
    <location>
        <begin position="114"/>
        <end position="123"/>
    </location>
</feature>
<accession>A0A147BB93</accession>
<dbReference type="InterPro" id="IPR006578">
    <property type="entry name" value="MADF-dom"/>
</dbReference>
<dbReference type="GO" id="GO:0006357">
    <property type="term" value="P:regulation of transcription by RNA polymerase II"/>
    <property type="evidence" value="ECO:0007669"/>
    <property type="project" value="TreeGrafter"/>
</dbReference>